<organism evidence="1 2">
    <name type="scientific">Dibothriocephalus latus</name>
    <name type="common">Fish tapeworm</name>
    <name type="synonym">Diphyllobothrium latum</name>
    <dbReference type="NCBI Taxonomy" id="60516"/>
    <lineage>
        <taxon>Eukaryota</taxon>
        <taxon>Metazoa</taxon>
        <taxon>Spiralia</taxon>
        <taxon>Lophotrochozoa</taxon>
        <taxon>Platyhelminthes</taxon>
        <taxon>Cestoda</taxon>
        <taxon>Eucestoda</taxon>
        <taxon>Diphyllobothriidea</taxon>
        <taxon>Diphyllobothriidae</taxon>
        <taxon>Dibothriocephalus</taxon>
    </lineage>
</organism>
<accession>A0A3P7LR60</accession>
<reference evidence="1 2" key="1">
    <citation type="submission" date="2018-11" db="EMBL/GenBank/DDBJ databases">
        <authorList>
            <consortium name="Pathogen Informatics"/>
        </authorList>
    </citation>
    <scope>NUCLEOTIDE SEQUENCE [LARGE SCALE GENOMIC DNA]</scope>
</reference>
<evidence type="ECO:0000313" key="1">
    <source>
        <dbReference type="EMBL" id="VDN12458.1"/>
    </source>
</evidence>
<sequence length="81" mass="8675">MVEAEAEEEIVEVPIEVAQEYVTGLVGFAPLQLSDDLWTEYIAEEVGGLHVQTEGQAAGPSKCSFQQAGCEFAVEILLASC</sequence>
<gene>
    <name evidence="1" type="ORF">DILT_LOCUS8289</name>
</gene>
<dbReference type="EMBL" id="UYRU01053947">
    <property type="protein sequence ID" value="VDN12458.1"/>
    <property type="molecule type" value="Genomic_DNA"/>
</dbReference>
<name>A0A3P7LR60_DIBLA</name>
<proteinExistence type="predicted"/>
<dbReference type="AlphaFoldDB" id="A0A3P7LR60"/>
<keyword evidence="2" id="KW-1185">Reference proteome</keyword>
<evidence type="ECO:0000313" key="2">
    <source>
        <dbReference type="Proteomes" id="UP000281553"/>
    </source>
</evidence>
<protein>
    <submittedName>
        <fullName evidence="1">Uncharacterized protein</fullName>
    </submittedName>
</protein>
<dbReference type="Proteomes" id="UP000281553">
    <property type="component" value="Unassembled WGS sequence"/>
</dbReference>